<accession>A0A8J2KU84</accession>
<dbReference type="EMBL" id="CAJVCH010461529">
    <property type="protein sequence ID" value="CAG7819831.1"/>
    <property type="molecule type" value="Genomic_DNA"/>
</dbReference>
<protein>
    <submittedName>
        <fullName evidence="1">Uncharacterized protein</fullName>
    </submittedName>
</protein>
<keyword evidence="2" id="KW-1185">Reference proteome</keyword>
<feature type="non-terminal residue" evidence="1">
    <location>
        <position position="1"/>
    </location>
</feature>
<comment type="caution">
    <text evidence="1">The sequence shown here is derived from an EMBL/GenBank/DDBJ whole genome shotgun (WGS) entry which is preliminary data.</text>
</comment>
<proteinExistence type="predicted"/>
<organism evidence="1 2">
    <name type="scientific">Allacma fusca</name>
    <dbReference type="NCBI Taxonomy" id="39272"/>
    <lineage>
        <taxon>Eukaryota</taxon>
        <taxon>Metazoa</taxon>
        <taxon>Ecdysozoa</taxon>
        <taxon>Arthropoda</taxon>
        <taxon>Hexapoda</taxon>
        <taxon>Collembola</taxon>
        <taxon>Symphypleona</taxon>
        <taxon>Sminthuridae</taxon>
        <taxon>Allacma</taxon>
    </lineage>
</organism>
<name>A0A8J2KU84_9HEXA</name>
<dbReference type="AlphaFoldDB" id="A0A8J2KU84"/>
<reference evidence="1" key="1">
    <citation type="submission" date="2021-06" db="EMBL/GenBank/DDBJ databases">
        <authorList>
            <person name="Hodson N. C."/>
            <person name="Mongue J. A."/>
            <person name="Jaron S. K."/>
        </authorList>
    </citation>
    <scope>NUCLEOTIDE SEQUENCE</scope>
</reference>
<dbReference type="Proteomes" id="UP000708208">
    <property type="component" value="Unassembled WGS sequence"/>
</dbReference>
<gene>
    <name evidence="1" type="ORF">AFUS01_LOCUS30254</name>
</gene>
<evidence type="ECO:0000313" key="1">
    <source>
        <dbReference type="EMBL" id="CAG7819831.1"/>
    </source>
</evidence>
<evidence type="ECO:0000313" key="2">
    <source>
        <dbReference type="Proteomes" id="UP000708208"/>
    </source>
</evidence>
<sequence>MSEALLFFALRNEASLSKYKLCVRPQWPGYVPTL</sequence>